<proteinExistence type="predicted"/>
<dbReference type="InterPro" id="IPR001537">
    <property type="entry name" value="SpoU_MeTrfase"/>
</dbReference>
<keyword evidence="1" id="KW-0489">Methyltransferase</keyword>
<evidence type="ECO:0000313" key="5">
    <source>
        <dbReference type="Proteomes" id="UP000626109"/>
    </source>
</evidence>
<dbReference type="InterPro" id="IPR029026">
    <property type="entry name" value="tRNA_m1G_MTases_N"/>
</dbReference>
<protein>
    <recommendedName>
        <fullName evidence="3">tRNA/rRNA methyltransferase SpoU type domain-containing protein</fullName>
    </recommendedName>
</protein>
<dbReference type="InterPro" id="IPR029028">
    <property type="entry name" value="Alpha/beta_knot_MTases"/>
</dbReference>
<dbReference type="AlphaFoldDB" id="A0A813K5K8"/>
<accession>A0A813K5K8</accession>
<dbReference type="GO" id="GO:0032259">
    <property type="term" value="P:methylation"/>
    <property type="evidence" value="ECO:0007669"/>
    <property type="project" value="UniProtKB-KW"/>
</dbReference>
<feature type="domain" description="tRNA/rRNA methyltransferase SpoU type" evidence="3">
    <location>
        <begin position="175"/>
        <end position="320"/>
    </location>
</feature>
<dbReference type="EMBL" id="CAJNNW010028792">
    <property type="protein sequence ID" value="CAE8697675.1"/>
    <property type="molecule type" value="Genomic_DNA"/>
</dbReference>
<sequence length="361" mass="37572">MLPWVLRQSSASYLLGSQLRQSSSLGSSSRQAPQAVRGLGALPATTPSSDHGAAAVAAGAALALASPFSATSSSRRQRLQRELRELGLDPQVLLDPGDPLAELVRPAWPVAEAFLDPRSDEELAVASIPGRARTVACRLAEALAKARAEAAAELCNSDRTEQELQAKPRIQRAPLTVVLSHGLTPEEVGCLLRTCESAGVQEVQICGDTPGPPDPKVLKTSLKAEDFVPHRRAPSIVEQLPLLRAAGCQIWGITDGSEESSAGADVVGSPITVDPLNGKAAFAFARAWPPSQPLALIIGPGSCGSLEPEVARNCDVLVRLGGACNPASVAEGLDIDLSGPGPALAASVVIYDLVRRLALLK</sequence>
<evidence type="ECO:0000259" key="3">
    <source>
        <dbReference type="Pfam" id="PF00588"/>
    </source>
</evidence>
<evidence type="ECO:0000313" key="4">
    <source>
        <dbReference type="EMBL" id="CAE8697675.1"/>
    </source>
</evidence>
<dbReference type="InterPro" id="IPR051259">
    <property type="entry name" value="rRNA_Methyltransferase"/>
</dbReference>
<comment type="caution">
    <text evidence="4">The sequence shown here is derived from an EMBL/GenBank/DDBJ whole genome shotgun (WGS) entry which is preliminary data.</text>
</comment>
<dbReference type="GO" id="GO:0006396">
    <property type="term" value="P:RNA processing"/>
    <property type="evidence" value="ECO:0007669"/>
    <property type="project" value="InterPro"/>
</dbReference>
<keyword evidence="2" id="KW-0808">Transferase</keyword>
<evidence type="ECO:0000256" key="2">
    <source>
        <dbReference type="ARBA" id="ARBA00022679"/>
    </source>
</evidence>
<dbReference type="SUPFAM" id="SSF75217">
    <property type="entry name" value="alpha/beta knot"/>
    <property type="match status" value="1"/>
</dbReference>
<dbReference type="Pfam" id="PF00588">
    <property type="entry name" value="SpoU_methylase"/>
    <property type="match status" value="1"/>
</dbReference>
<gene>
    <name evidence="4" type="ORF">PGLA2088_LOCUS30401</name>
</gene>
<name>A0A813K5K8_POLGL</name>
<dbReference type="GO" id="GO:0003723">
    <property type="term" value="F:RNA binding"/>
    <property type="evidence" value="ECO:0007669"/>
    <property type="project" value="InterPro"/>
</dbReference>
<dbReference type="PANTHER" id="PTHR43191:SF7">
    <property type="entry name" value="OBP33PEP LIKE PROTEIN"/>
    <property type="match status" value="1"/>
</dbReference>
<dbReference type="GO" id="GO:0008173">
    <property type="term" value="F:RNA methyltransferase activity"/>
    <property type="evidence" value="ECO:0007669"/>
    <property type="project" value="InterPro"/>
</dbReference>
<organism evidence="4 5">
    <name type="scientific">Polarella glacialis</name>
    <name type="common">Dinoflagellate</name>
    <dbReference type="NCBI Taxonomy" id="89957"/>
    <lineage>
        <taxon>Eukaryota</taxon>
        <taxon>Sar</taxon>
        <taxon>Alveolata</taxon>
        <taxon>Dinophyceae</taxon>
        <taxon>Suessiales</taxon>
        <taxon>Suessiaceae</taxon>
        <taxon>Polarella</taxon>
    </lineage>
</organism>
<evidence type="ECO:0000256" key="1">
    <source>
        <dbReference type="ARBA" id="ARBA00022603"/>
    </source>
</evidence>
<dbReference type="PANTHER" id="PTHR43191">
    <property type="entry name" value="RRNA METHYLTRANSFERASE 3"/>
    <property type="match status" value="1"/>
</dbReference>
<dbReference type="Gene3D" id="3.40.1280.10">
    <property type="match status" value="1"/>
</dbReference>
<reference evidence="4" key="1">
    <citation type="submission" date="2021-02" db="EMBL/GenBank/DDBJ databases">
        <authorList>
            <person name="Dougan E. K."/>
            <person name="Rhodes N."/>
            <person name="Thang M."/>
            <person name="Chan C."/>
        </authorList>
    </citation>
    <scope>NUCLEOTIDE SEQUENCE</scope>
</reference>
<dbReference type="Proteomes" id="UP000626109">
    <property type="component" value="Unassembled WGS sequence"/>
</dbReference>